<evidence type="ECO:0000256" key="10">
    <source>
        <dbReference type="ARBA" id="ARBA00037301"/>
    </source>
</evidence>
<organism evidence="13 14">
    <name type="scientific">Meganyctiphanes norvegica</name>
    <name type="common">Northern krill</name>
    <name type="synonym">Thysanopoda norvegica</name>
    <dbReference type="NCBI Taxonomy" id="48144"/>
    <lineage>
        <taxon>Eukaryota</taxon>
        <taxon>Metazoa</taxon>
        <taxon>Ecdysozoa</taxon>
        <taxon>Arthropoda</taxon>
        <taxon>Crustacea</taxon>
        <taxon>Multicrustacea</taxon>
        <taxon>Malacostraca</taxon>
        <taxon>Eumalacostraca</taxon>
        <taxon>Eucarida</taxon>
        <taxon>Euphausiacea</taxon>
        <taxon>Euphausiidae</taxon>
        <taxon>Meganyctiphanes</taxon>
    </lineage>
</organism>
<evidence type="ECO:0000256" key="12">
    <source>
        <dbReference type="ARBA" id="ARBA00049181"/>
    </source>
</evidence>
<keyword evidence="8" id="KW-0472">Membrane</keyword>
<dbReference type="InterPro" id="IPR051993">
    <property type="entry name" value="Glycosyltransferase_8"/>
</dbReference>
<comment type="subcellular location">
    <subcellularLocation>
        <location evidence="1">Membrane</location>
        <topology evidence="1">Single-pass type II membrane protein</topology>
    </subcellularLocation>
</comment>
<keyword evidence="4" id="KW-0808">Transferase</keyword>
<evidence type="ECO:0000256" key="1">
    <source>
        <dbReference type="ARBA" id="ARBA00004606"/>
    </source>
</evidence>
<evidence type="ECO:0000256" key="9">
    <source>
        <dbReference type="ARBA" id="ARBA00023180"/>
    </source>
</evidence>
<dbReference type="Gene3D" id="3.90.550.10">
    <property type="entry name" value="Spore Coat Polysaccharide Biosynthesis Protein SpsA, Chain A"/>
    <property type="match status" value="1"/>
</dbReference>
<reference evidence="13 14" key="1">
    <citation type="submission" date="2024-05" db="EMBL/GenBank/DDBJ databases">
        <authorList>
            <person name="Wallberg A."/>
        </authorList>
    </citation>
    <scope>NUCLEOTIDE SEQUENCE [LARGE SCALE GENOMIC DNA]</scope>
</reference>
<gene>
    <name evidence="13" type="ORF">MNOR_LOCUS3763</name>
</gene>
<evidence type="ECO:0000313" key="13">
    <source>
        <dbReference type="EMBL" id="CAL4064011.1"/>
    </source>
</evidence>
<evidence type="ECO:0000313" key="14">
    <source>
        <dbReference type="Proteomes" id="UP001497623"/>
    </source>
</evidence>
<keyword evidence="7" id="KW-1133">Transmembrane helix</keyword>
<comment type="catalytic activity">
    <reaction evidence="12">
        <text>3-O-(beta-D-glucosyl)-L-seryl-[EGF-like domain protein] + UDP-alpha-D-xylose = 3-O-[alpha-D-xylosyl-(1-&gt;3)-beta-D-glucosyl]-L-seryl-[EGF-like domain protein] + UDP + H(+)</text>
        <dbReference type="Rhea" id="RHEA:56064"/>
        <dbReference type="Rhea" id="RHEA-COMP:14610"/>
        <dbReference type="Rhea" id="RHEA-COMP:14611"/>
        <dbReference type="ChEBI" id="CHEBI:15378"/>
        <dbReference type="ChEBI" id="CHEBI:57632"/>
        <dbReference type="ChEBI" id="CHEBI:58223"/>
        <dbReference type="ChEBI" id="CHEBI:140575"/>
        <dbReference type="ChEBI" id="CHEBI:140576"/>
        <dbReference type="EC" id="2.4.2.42"/>
    </reaction>
</comment>
<dbReference type="InterPro" id="IPR002495">
    <property type="entry name" value="Glyco_trans_8"/>
</dbReference>
<protein>
    <recommendedName>
        <fullName evidence="11">UDP-D-xylose:beta-D-glucoside alpha-1,3-D-xylosyltransferase</fullName>
        <ecNumber evidence="11">2.4.2.42</ecNumber>
    </recommendedName>
</protein>
<keyword evidence="3" id="KW-0328">Glycosyltransferase</keyword>
<dbReference type="Proteomes" id="UP001497623">
    <property type="component" value="Unassembled WGS sequence"/>
</dbReference>
<proteinExistence type="inferred from homology"/>
<dbReference type="PANTHER" id="PTHR46012">
    <property type="entry name" value="IP22168P"/>
    <property type="match status" value="1"/>
</dbReference>
<dbReference type="SUPFAM" id="SSF53448">
    <property type="entry name" value="Nucleotide-diphospho-sugar transferases"/>
    <property type="match status" value="1"/>
</dbReference>
<dbReference type="PANTHER" id="PTHR46012:SF2">
    <property type="entry name" value="IP22168P"/>
    <property type="match status" value="1"/>
</dbReference>
<evidence type="ECO:0000256" key="5">
    <source>
        <dbReference type="ARBA" id="ARBA00022692"/>
    </source>
</evidence>
<dbReference type="GO" id="GO:0016266">
    <property type="term" value="P:protein O-linked glycosylation via N-acetyl-galactosamine"/>
    <property type="evidence" value="ECO:0007669"/>
    <property type="project" value="TreeGrafter"/>
</dbReference>
<evidence type="ECO:0000256" key="4">
    <source>
        <dbReference type="ARBA" id="ARBA00022679"/>
    </source>
</evidence>
<keyword evidence="5" id="KW-0812">Transmembrane</keyword>
<keyword evidence="6" id="KW-0735">Signal-anchor</keyword>
<accession>A0AAV2PVJ3</accession>
<evidence type="ECO:0000256" key="7">
    <source>
        <dbReference type="ARBA" id="ARBA00022989"/>
    </source>
</evidence>
<evidence type="ECO:0000256" key="8">
    <source>
        <dbReference type="ARBA" id="ARBA00023136"/>
    </source>
</evidence>
<dbReference type="GO" id="GO:0016020">
    <property type="term" value="C:membrane"/>
    <property type="evidence" value="ECO:0007669"/>
    <property type="project" value="UniProtKB-SubCell"/>
</dbReference>
<comment type="caution">
    <text evidence="13">The sequence shown here is derived from an EMBL/GenBank/DDBJ whole genome shotgun (WGS) entry which is preliminary data.</text>
</comment>
<dbReference type="Pfam" id="PF01501">
    <property type="entry name" value="Glyco_transf_8"/>
    <property type="match status" value="1"/>
</dbReference>
<dbReference type="AlphaFoldDB" id="A0AAV2PVJ3"/>
<keyword evidence="9" id="KW-0325">Glycoprotein</keyword>
<evidence type="ECO:0000256" key="11">
    <source>
        <dbReference type="ARBA" id="ARBA00038854"/>
    </source>
</evidence>
<dbReference type="GO" id="GO:0140563">
    <property type="term" value="F:UDP-D-xylose:beta-D-glucoside alpha-1,3-D-xylosyltransferase activity"/>
    <property type="evidence" value="ECO:0007669"/>
    <property type="project" value="UniProtKB-EC"/>
</dbReference>
<sequence length="373" mass="42931">MLCFCLLQFYNQQDGTNVDTFKRVLDPVDSAIQTHGEANSNRGENVTFIIIMCSGKPKKNMKVNQEQMKQFTVLLKSAAMLTRTILRFHIIADTDKIQDSISSITTKWPEEYSNRLVFEYHKLAYPPGYEKIRNMYLPCATQRLFLPDMFSEMDAAIYVDTDAIFLRRPEELWEEFNKFDDMQLAAIGPTSFYRLAHLKVPYYRPGGLNPGIMMMNLTRMRHYPLGSIPVKEGWSTAMLGIVNAYQGRLQYADMDILNIFFNQNPRLLYPLGCWWNFLMTHCKKQSPCLPHMASENRGVALLHGAGDVFIRNIEKKLKVVFKVFEKYNIGSPVNGILTPLKLNLSASVKSSSSYCDQVENIDDLLTMELKKHK</sequence>
<comment type="function">
    <text evidence="10">Glycosyltransferase which elongates the O-linked glucose attached to EGF-like repeats in the extracellular domain of Notch proteins by catalyzing the addition of xylose.</text>
</comment>
<dbReference type="EC" id="2.4.2.42" evidence="11"/>
<name>A0AAV2PVJ3_MEGNR</name>
<evidence type="ECO:0000256" key="2">
    <source>
        <dbReference type="ARBA" id="ARBA00006351"/>
    </source>
</evidence>
<comment type="similarity">
    <text evidence="2">Belongs to the glycosyltransferase 8 family.</text>
</comment>
<dbReference type="InterPro" id="IPR029044">
    <property type="entry name" value="Nucleotide-diphossugar_trans"/>
</dbReference>
<evidence type="ECO:0000256" key="3">
    <source>
        <dbReference type="ARBA" id="ARBA00022676"/>
    </source>
</evidence>
<dbReference type="EMBL" id="CAXKWB010001320">
    <property type="protein sequence ID" value="CAL4064011.1"/>
    <property type="molecule type" value="Genomic_DNA"/>
</dbReference>
<evidence type="ECO:0000256" key="6">
    <source>
        <dbReference type="ARBA" id="ARBA00022968"/>
    </source>
</evidence>
<keyword evidence="14" id="KW-1185">Reference proteome</keyword>